<dbReference type="AlphaFoldDB" id="A0A1S9ZFT6"/>
<dbReference type="EMBL" id="MUXT01000014">
    <property type="protein sequence ID" value="OOR82250.1"/>
    <property type="molecule type" value="Genomic_DNA"/>
</dbReference>
<evidence type="ECO:0000256" key="2">
    <source>
        <dbReference type="ARBA" id="ARBA00006679"/>
    </source>
</evidence>
<evidence type="ECO:0000313" key="8">
    <source>
        <dbReference type="EMBL" id="OOR82250.1"/>
    </source>
</evidence>
<sequence length="146" mass="15996">MDMITKDDFRIHNESFDLTNPMNSLRILAGAGFIPHAFGKFANGGINPATLGFFEAAGYAPASLWIIFAAIAEIVVGVMLVLGIATRFSAFIAAAILVFALGSLIVVAGFGWFWNTGGIEYLVFWILVCLLVCQYEFIKHKTHFSR</sequence>
<reference evidence="8 9" key="1">
    <citation type="submission" date="2017-02" db="EMBL/GenBank/DDBJ databases">
        <title>Draft genome sequence of Moraxella canis CCUG 8415A type strain.</title>
        <authorList>
            <person name="Engstrom-Jakobsson H."/>
            <person name="Salva-Serra F."/>
            <person name="Thorell K."/>
            <person name="Gonzales-Siles L."/>
            <person name="Karlsson R."/>
            <person name="Boulund F."/>
            <person name="Engstrand L."/>
            <person name="Moore E."/>
        </authorList>
    </citation>
    <scope>NUCLEOTIDE SEQUENCE [LARGE SCALE GENOMIC DNA]</scope>
    <source>
        <strain evidence="8 9">CCUG 8415A</strain>
    </source>
</reference>
<comment type="caution">
    <text evidence="8">The sequence shown here is derived from an EMBL/GenBank/DDBJ whole genome shotgun (WGS) entry which is preliminary data.</text>
</comment>
<keyword evidence="6 7" id="KW-0472">Membrane</keyword>
<dbReference type="InterPro" id="IPR051907">
    <property type="entry name" value="DoxX-like_oxidoreductase"/>
</dbReference>
<accession>A0A1S9ZFT6</accession>
<evidence type="ECO:0000256" key="5">
    <source>
        <dbReference type="ARBA" id="ARBA00022989"/>
    </source>
</evidence>
<feature type="transmembrane region" description="Helical" evidence="7">
    <location>
        <begin position="62"/>
        <end position="84"/>
    </location>
</feature>
<evidence type="ECO:0000256" key="7">
    <source>
        <dbReference type="SAM" id="Phobius"/>
    </source>
</evidence>
<evidence type="ECO:0008006" key="10">
    <source>
        <dbReference type="Google" id="ProtNLM"/>
    </source>
</evidence>
<dbReference type="OrthoDB" id="6717820at2"/>
<evidence type="ECO:0000256" key="4">
    <source>
        <dbReference type="ARBA" id="ARBA00022692"/>
    </source>
</evidence>
<dbReference type="Proteomes" id="UP000190322">
    <property type="component" value="Unassembled WGS sequence"/>
</dbReference>
<keyword evidence="4 7" id="KW-0812">Transmembrane</keyword>
<dbReference type="GO" id="GO:0005886">
    <property type="term" value="C:plasma membrane"/>
    <property type="evidence" value="ECO:0007669"/>
    <property type="project" value="UniProtKB-SubCell"/>
</dbReference>
<dbReference type="PANTHER" id="PTHR33452">
    <property type="entry name" value="OXIDOREDUCTASE CATD-RELATED"/>
    <property type="match status" value="1"/>
</dbReference>
<gene>
    <name evidence="8" type="ORF">B0180_09790</name>
</gene>
<evidence type="ECO:0000256" key="1">
    <source>
        <dbReference type="ARBA" id="ARBA00004651"/>
    </source>
</evidence>
<dbReference type="PANTHER" id="PTHR33452:SF1">
    <property type="entry name" value="INNER MEMBRANE PROTEIN YPHA-RELATED"/>
    <property type="match status" value="1"/>
</dbReference>
<keyword evidence="5 7" id="KW-1133">Transmembrane helix</keyword>
<protein>
    <recommendedName>
        <fullName evidence="10">DoxX family protein</fullName>
    </recommendedName>
</protein>
<feature type="transmembrane region" description="Helical" evidence="7">
    <location>
        <begin position="119"/>
        <end position="138"/>
    </location>
</feature>
<comment type="subcellular location">
    <subcellularLocation>
        <location evidence="1">Cell membrane</location>
        <topology evidence="1">Multi-pass membrane protein</topology>
    </subcellularLocation>
</comment>
<dbReference type="Pfam" id="PF07681">
    <property type="entry name" value="DoxX"/>
    <property type="match status" value="1"/>
</dbReference>
<comment type="similarity">
    <text evidence="2">Belongs to the DoxX family.</text>
</comment>
<dbReference type="InterPro" id="IPR032808">
    <property type="entry name" value="DoxX"/>
</dbReference>
<evidence type="ECO:0000256" key="6">
    <source>
        <dbReference type="ARBA" id="ARBA00023136"/>
    </source>
</evidence>
<feature type="transmembrane region" description="Helical" evidence="7">
    <location>
        <begin position="91"/>
        <end position="113"/>
    </location>
</feature>
<proteinExistence type="inferred from homology"/>
<name>A0A1S9ZFT6_9GAMM</name>
<evidence type="ECO:0000256" key="3">
    <source>
        <dbReference type="ARBA" id="ARBA00022475"/>
    </source>
</evidence>
<organism evidence="8 9">
    <name type="scientific">Moraxella canis</name>
    <dbReference type="NCBI Taxonomy" id="90239"/>
    <lineage>
        <taxon>Bacteria</taxon>
        <taxon>Pseudomonadati</taxon>
        <taxon>Pseudomonadota</taxon>
        <taxon>Gammaproteobacteria</taxon>
        <taxon>Moraxellales</taxon>
        <taxon>Moraxellaceae</taxon>
        <taxon>Moraxella</taxon>
    </lineage>
</organism>
<evidence type="ECO:0000313" key="9">
    <source>
        <dbReference type="Proteomes" id="UP000190322"/>
    </source>
</evidence>
<keyword evidence="3" id="KW-1003">Cell membrane</keyword>